<evidence type="ECO:0000313" key="2">
    <source>
        <dbReference type="EMBL" id="ADI22641.1"/>
    </source>
</evidence>
<proteinExistence type="predicted"/>
<organism evidence="2">
    <name type="scientific">uncultured verrucomicrobium HF0500_18J03</name>
    <dbReference type="NCBI Taxonomy" id="723599"/>
    <lineage>
        <taxon>Bacteria</taxon>
        <taxon>Pseudomonadati</taxon>
        <taxon>Verrucomicrobiota</taxon>
        <taxon>environmental samples</taxon>
    </lineage>
</organism>
<evidence type="ECO:0000256" key="1">
    <source>
        <dbReference type="SAM" id="MobiDB-lite"/>
    </source>
</evidence>
<accession>E7C5B7</accession>
<name>E7C5B7_9BACT</name>
<protein>
    <submittedName>
        <fullName evidence="2">Uncharacterized protein</fullName>
    </submittedName>
</protein>
<dbReference type="EMBL" id="GU567992">
    <property type="protein sequence ID" value="ADI22641.1"/>
    <property type="molecule type" value="Genomic_DNA"/>
</dbReference>
<feature type="compositionally biased region" description="Basic and acidic residues" evidence="1">
    <location>
        <begin position="33"/>
        <end position="48"/>
    </location>
</feature>
<feature type="region of interest" description="Disordered" evidence="1">
    <location>
        <begin position="27"/>
        <end position="56"/>
    </location>
</feature>
<dbReference type="AlphaFoldDB" id="E7C5B7"/>
<reference evidence="2" key="1">
    <citation type="submission" date="2010-01" db="EMBL/GenBank/DDBJ databases">
        <title>Genome fragments of uncultured bacteria from the North Pacific subtropical Gyre.</title>
        <authorList>
            <person name="Pham V.D."/>
            <person name="Delong E.F."/>
        </authorList>
    </citation>
    <scope>NUCLEOTIDE SEQUENCE</scope>
</reference>
<sequence length="56" mass="6315">MHEIIEHRGFPRVYTFVLHQKIIQAMGPQCPESDSKEAEAGPKADDGRSIQAPIKR</sequence>